<name>A0A917CWW0_9GAMM</name>
<evidence type="ECO:0000259" key="9">
    <source>
        <dbReference type="Pfam" id="PF00924"/>
    </source>
</evidence>
<dbReference type="InterPro" id="IPR049278">
    <property type="entry name" value="MS_channel_C"/>
</dbReference>
<feature type="transmembrane region" description="Helical" evidence="8">
    <location>
        <begin position="381"/>
        <end position="399"/>
    </location>
</feature>
<evidence type="ECO:0000256" key="6">
    <source>
        <dbReference type="ARBA" id="ARBA00023136"/>
    </source>
</evidence>
<feature type="transmembrane region" description="Helical" evidence="8">
    <location>
        <begin position="439"/>
        <end position="464"/>
    </location>
</feature>
<dbReference type="InterPro" id="IPR006685">
    <property type="entry name" value="MscS_channel_2nd"/>
</dbReference>
<comment type="similarity">
    <text evidence="2">Belongs to the MscS (TC 1.A.23) family.</text>
</comment>
<dbReference type="Pfam" id="PF00924">
    <property type="entry name" value="MS_channel_2nd"/>
    <property type="match status" value="1"/>
</dbReference>
<evidence type="ECO:0000256" key="7">
    <source>
        <dbReference type="SAM" id="MobiDB-lite"/>
    </source>
</evidence>
<dbReference type="EMBL" id="BMEO01000011">
    <property type="protein sequence ID" value="GGG00283.1"/>
    <property type="molecule type" value="Genomic_DNA"/>
</dbReference>
<accession>A0A917CWW0</accession>
<evidence type="ECO:0000256" key="2">
    <source>
        <dbReference type="ARBA" id="ARBA00008017"/>
    </source>
</evidence>
<keyword evidence="4 8" id="KW-0812">Transmembrane</keyword>
<dbReference type="PANTHER" id="PTHR30347:SF1">
    <property type="entry name" value="MECHANOSENSITIVE CHANNEL MSCK"/>
    <property type="match status" value="1"/>
</dbReference>
<dbReference type="SUPFAM" id="SSF82689">
    <property type="entry name" value="Mechanosensitive channel protein MscS (YggB), C-terminal domain"/>
    <property type="match status" value="1"/>
</dbReference>
<feature type="domain" description="Mechanosensitive ion channel MscS C-terminal" evidence="10">
    <location>
        <begin position="650"/>
        <end position="733"/>
    </location>
</feature>
<dbReference type="Pfam" id="PF21082">
    <property type="entry name" value="MS_channel_3rd"/>
    <property type="match status" value="1"/>
</dbReference>
<dbReference type="PANTHER" id="PTHR30347">
    <property type="entry name" value="POTASSIUM CHANNEL RELATED"/>
    <property type="match status" value="1"/>
</dbReference>
<reference evidence="11" key="2">
    <citation type="submission" date="2020-09" db="EMBL/GenBank/DDBJ databases">
        <authorList>
            <person name="Sun Q."/>
            <person name="Zhou Y."/>
        </authorList>
    </citation>
    <scope>NUCLEOTIDE SEQUENCE</scope>
    <source>
        <strain evidence="11">CGMCC 1.12181</strain>
    </source>
</reference>
<evidence type="ECO:0000256" key="3">
    <source>
        <dbReference type="ARBA" id="ARBA00022475"/>
    </source>
</evidence>
<organism evidence="11 12">
    <name type="scientific">Marinicella pacifica</name>
    <dbReference type="NCBI Taxonomy" id="1171543"/>
    <lineage>
        <taxon>Bacteria</taxon>
        <taxon>Pseudomonadati</taxon>
        <taxon>Pseudomonadota</taxon>
        <taxon>Gammaproteobacteria</taxon>
        <taxon>Lysobacterales</taxon>
        <taxon>Marinicellaceae</taxon>
        <taxon>Marinicella</taxon>
    </lineage>
</organism>
<feature type="region of interest" description="Disordered" evidence="7">
    <location>
        <begin position="748"/>
        <end position="810"/>
    </location>
</feature>
<evidence type="ECO:0000256" key="5">
    <source>
        <dbReference type="ARBA" id="ARBA00022989"/>
    </source>
</evidence>
<dbReference type="RefSeq" id="WP_188365787.1">
    <property type="nucleotide sequence ID" value="NZ_BAABJF010000024.1"/>
</dbReference>
<feature type="compositionally biased region" description="Basic and acidic residues" evidence="7">
    <location>
        <begin position="765"/>
        <end position="791"/>
    </location>
</feature>
<evidence type="ECO:0008006" key="13">
    <source>
        <dbReference type="Google" id="ProtNLM"/>
    </source>
</evidence>
<feature type="compositionally biased region" description="Basic and acidic residues" evidence="7">
    <location>
        <begin position="800"/>
        <end position="810"/>
    </location>
</feature>
<reference evidence="11" key="1">
    <citation type="journal article" date="2014" name="Int. J. Syst. Evol. Microbiol.">
        <title>Complete genome sequence of Corynebacterium casei LMG S-19264T (=DSM 44701T), isolated from a smear-ripened cheese.</title>
        <authorList>
            <consortium name="US DOE Joint Genome Institute (JGI-PGF)"/>
            <person name="Walter F."/>
            <person name="Albersmeier A."/>
            <person name="Kalinowski J."/>
            <person name="Ruckert C."/>
        </authorList>
    </citation>
    <scope>NUCLEOTIDE SEQUENCE</scope>
    <source>
        <strain evidence="11">CGMCC 1.12181</strain>
    </source>
</reference>
<comment type="subcellular location">
    <subcellularLocation>
        <location evidence="1">Cell membrane</location>
        <topology evidence="1">Multi-pass membrane protein</topology>
    </subcellularLocation>
</comment>
<dbReference type="InterPro" id="IPR011014">
    <property type="entry name" value="MscS_channel_TM-2"/>
</dbReference>
<proteinExistence type="inferred from homology"/>
<dbReference type="Gene3D" id="3.30.70.100">
    <property type="match status" value="1"/>
</dbReference>
<dbReference type="Proteomes" id="UP000605253">
    <property type="component" value="Unassembled WGS sequence"/>
</dbReference>
<feature type="transmembrane region" description="Helical" evidence="8">
    <location>
        <begin position="293"/>
        <end position="311"/>
    </location>
</feature>
<evidence type="ECO:0000313" key="12">
    <source>
        <dbReference type="Proteomes" id="UP000605253"/>
    </source>
</evidence>
<evidence type="ECO:0000256" key="1">
    <source>
        <dbReference type="ARBA" id="ARBA00004651"/>
    </source>
</evidence>
<evidence type="ECO:0000256" key="8">
    <source>
        <dbReference type="SAM" id="Phobius"/>
    </source>
</evidence>
<dbReference type="AlphaFoldDB" id="A0A917CWW0"/>
<evidence type="ECO:0000256" key="4">
    <source>
        <dbReference type="ARBA" id="ARBA00022692"/>
    </source>
</evidence>
<dbReference type="InterPro" id="IPR023408">
    <property type="entry name" value="MscS_beta-dom_sf"/>
</dbReference>
<evidence type="ECO:0000313" key="11">
    <source>
        <dbReference type="EMBL" id="GGG00283.1"/>
    </source>
</evidence>
<feature type="transmembrane region" description="Helical" evidence="8">
    <location>
        <begin position="331"/>
        <end position="351"/>
    </location>
</feature>
<dbReference type="SUPFAM" id="SSF50182">
    <property type="entry name" value="Sm-like ribonucleoproteins"/>
    <property type="match status" value="1"/>
</dbReference>
<dbReference type="InterPro" id="IPR010920">
    <property type="entry name" value="LSM_dom_sf"/>
</dbReference>
<dbReference type="GO" id="GO:0005886">
    <property type="term" value="C:plasma membrane"/>
    <property type="evidence" value="ECO:0007669"/>
    <property type="project" value="UniProtKB-SubCell"/>
</dbReference>
<feature type="domain" description="Mechanosensitive ion channel MscS" evidence="9">
    <location>
        <begin position="574"/>
        <end position="640"/>
    </location>
</feature>
<comment type="caution">
    <text evidence="11">The sequence shown here is derived from an EMBL/GenBank/DDBJ whole genome shotgun (WGS) entry which is preliminary data.</text>
</comment>
<dbReference type="GO" id="GO:0008381">
    <property type="term" value="F:mechanosensitive monoatomic ion channel activity"/>
    <property type="evidence" value="ECO:0007669"/>
    <property type="project" value="UniProtKB-ARBA"/>
</dbReference>
<feature type="transmembrane region" description="Helical" evidence="8">
    <location>
        <begin position="233"/>
        <end position="252"/>
    </location>
</feature>
<dbReference type="SUPFAM" id="SSF82861">
    <property type="entry name" value="Mechanosensitive channel protein MscS (YggB), transmembrane region"/>
    <property type="match status" value="1"/>
</dbReference>
<keyword evidence="6 8" id="KW-0472">Membrane</keyword>
<keyword evidence="5 8" id="KW-1133">Transmembrane helix</keyword>
<feature type="transmembrane region" description="Helical" evidence="8">
    <location>
        <begin position="358"/>
        <end position="375"/>
    </location>
</feature>
<sequence>MHPIWRNKQLIFLAILGLLTQAFLPVYGQEAPPNTEHLKQSFNALLKKYRQPGSSKNVLNDLDRESAALMSHLRQCEAYNEAELKRLTQVREIDALEDSSIQSKVPDQEKPEPDYPGTDVVDKQIKNHTQELINCRLMTSRLDQIRQAIFEKKRDLWIQGIKVRHKIWQFMYQPPDLGRLQLHRIIPTQWIAIGLITVALLYYFLFIFKYRVHYFKSYDKKPRLDTLKNQFKSMALTFSLPVTAALVYAWLIPAPFQWLLLLMVLALFIRDGCLFLSLPLLPKSFHPKNIKRFIWASTGLIILAAYGWNAIDYRQYNFDQWLSSQSLFITPLFITINALFIVASYYWYLVLKPYKDKYVAAISCGIAFMTLALYIATYAKLAQYLLVLNLGGFIFHLAAKNINGLRKILLVHRIRQLKKEAEDNEDENQNEVPVYAFPFWVSLLISLIVGIAGLGFMIWIGGAFKETYQQLKLIFTNGFELGSLRIVPSSLVIAILISIVLIIILSRIRHGIEYQWFNKSRLKKGPREVVSMLFWYIGITIAVFIGLSIAGFDISNLTVIAGALSVGIGFGLKNIVSNFVSGIILLFERPVKPGDWVEVGDTIGFIQKIKMRATNIKTFDNSEVLVPNSELLSHHVTNWNLSNSIGRIIIKVGVAYGSDTEQVKQALLKVAKNHNQVVNRTGYKPQVHFRSFGDSSLNFELRVMIYNIKNIYQVESDLNFAVDKAFREADISIPFPQRDLHIIEPVKVNQANDEQNSEPENSSSEAEKQQPAETDNKHQEGEDKQRPHASDLAESDQSDLDNKNKSGDAN</sequence>
<dbReference type="Gene3D" id="1.10.287.1260">
    <property type="match status" value="1"/>
</dbReference>
<gene>
    <name evidence="11" type="ORF">GCM10011365_21870</name>
</gene>
<keyword evidence="12" id="KW-1185">Reference proteome</keyword>
<feature type="compositionally biased region" description="Low complexity" evidence="7">
    <location>
        <begin position="752"/>
        <end position="764"/>
    </location>
</feature>
<evidence type="ECO:0000259" key="10">
    <source>
        <dbReference type="Pfam" id="PF21082"/>
    </source>
</evidence>
<dbReference type="Gene3D" id="2.30.30.60">
    <property type="match status" value="1"/>
</dbReference>
<feature type="transmembrane region" description="Helical" evidence="8">
    <location>
        <begin position="484"/>
        <end position="508"/>
    </location>
</feature>
<feature type="transmembrane region" description="Helical" evidence="8">
    <location>
        <begin position="529"/>
        <end position="552"/>
    </location>
</feature>
<dbReference type="InterPro" id="IPR052702">
    <property type="entry name" value="MscS-like_channel"/>
</dbReference>
<keyword evidence="3" id="KW-1003">Cell membrane</keyword>
<protein>
    <recommendedName>
        <fullName evidence="13">Mechanosensitive ion channel-like protein</fullName>
    </recommendedName>
</protein>
<dbReference type="InterPro" id="IPR011066">
    <property type="entry name" value="MscS_channel_C_sf"/>
</dbReference>
<feature type="transmembrane region" description="Helical" evidence="8">
    <location>
        <begin position="258"/>
        <end position="281"/>
    </location>
</feature>
<feature type="transmembrane region" description="Helical" evidence="8">
    <location>
        <begin position="190"/>
        <end position="212"/>
    </location>
</feature>